<dbReference type="InterPro" id="IPR058240">
    <property type="entry name" value="rSAM_sf"/>
</dbReference>
<feature type="binding site" evidence="14 15">
    <location>
        <position position="82"/>
    </location>
    <ligand>
        <name>[4Fe-4S] cluster</name>
        <dbReference type="ChEBI" id="CHEBI:49883"/>
        <note>4Fe-4S-S-AdoMet</note>
    </ligand>
</feature>
<dbReference type="NCBIfam" id="TIGR00433">
    <property type="entry name" value="bioB"/>
    <property type="match status" value="1"/>
</dbReference>
<name>A0A518AM62_9BACT</name>
<reference evidence="17 18" key="1">
    <citation type="submission" date="2019-02" db="EMBL/GenBank/DDBJ databases">
        <title>Deep-cultivation of Planctomycetes and their phenomic and genomic characterization uncovers novel biology.</title>
        <authorList>
            <person name="Wiegand S."/>
            <person name="Jogler M."/>
            <person name="Boedeker C."/>
            <person name="Pinto D."/>
            <person name="Vollmers J."/>
            <person name="Rivas-Marin E."/>
            <person name="Kohn T."/>
            <person name="Peeters S.H."/>
            <person name="Heuer A."/>
            <person name="Rast P."/>
            <person name="Oberbeckmann S."/>
            <person name="Bunk B."/>
            <person name="Jeske O."/>
            <person name="Meyerdierks A."/>
            <person name="Storesund J.E."/>
            <person name="Kallscheuer N."/>
            <person name="Luecker S."/>
            <person name="Lage O.M."/>
            <person name="Pohl T."/>
            <person name="Merkel B.J."/>
            <person name="Hornburger P."/>
            <person name="Mueller R.-W."/>
            <person name="Bruemmer F."/>
            <person name="Labrenz M."/>
            <person name="Spormann A.M."/>
            <person name="Op den Camp H."/>
            <person name="Overmann J."/>
            <person name="Amann R."/>
            <person name="Jetten M.S.M."/>
            <person name="Mascher T."/>
            <person name="Medema M.H."/>
            <person name="Devos D.P."/>
            <person name="Kaster A.-K."/>
            <person name="Ovreas L."/>
            <person name="Rohde M."/>
            <person name="Galperin M.Y."/>
            <person name="Jogler C."/>
        </authorList>
    </citation>
    <scope>NUCLEOTIDE SEQUENCE [LARGE SCALE GENOMIC DNA]</scope>
    <source>
        <strain evidence="17 18">Pan181</strain>
    </source>
</reference>
<feature type="binding site" evidence="14 15">
    <location>
        <position position="78"/>
    </location>
    <ligand>
        <name>[4Fe-4S] cluster</name>
        <dbReference type="ChEBI" id="CHEBI:49883"/>
        <note>4Fe-4S-S-AdoMet</note>
    </ligand>
</feature>
<comment type="pathway">
    <text evidence="1 14">Cofactor biosynthesis; biotin biosynthesis; biotin from 7,8-diaminononanoate: step 2/2.</text>
</comment>
<evidence type="ECO:0000259" key="16">
    <source>
        <dbReference type="PROSITE" id="PS51918"/>
    </source>
</evidence>
<dbReference type="InterPro" id="IPR013785">
    <property type="entry name" value="Aldolase_TIM"/>
</dbReference>
<dbReference type="PANTHER" id="PTHR22976:SF2">
    <property type="entry name" value="BIOTIN SYNTHASE, MITOCHONDRIAL"/>
    <property type="match status" value="1"/>
</dbReference>
<dbReference type="PROSITE" id="PS51918">
    <property type="entry name" value="RADICAL_SAM"/>
    <property type="match status" value="1"/>
</dbReference>
<evidence type="ECO:0000256" key="12">
    <source>
        <dbReference type="ARBA" id="ARBA00023014"/>
    </source>
</evidence>
<keyword evidence="9 14" id="KW-0479">Metal-binding</keyword>
<keyword evidence="18" id="KW-1185">Reference proteome</keyword>
<dbReference type="EMBL" id="CP036278">
    <property type="protein sequence ID" value="QDU55815.1"/>
    <property type="molecule type" value="Genomic_DNA"/>
</dbReference>
<dbReference type="EC" id="2.8.1.6" evidence="4 14"/>
<keyword evidence="7 14" id="KW-0949">S-adenosyl-L-methionine</keyword>
<dbReference type="HAMAP" id="MF_01694">
    <property type="entry name" value="BioB"/>
    <property type="match status" value="1"/>
</dbReference>
<dbReference type="OrthoDB" id="9786826at2"/>
<dbReference type="KEGG" id="amuc:Pan181_20110"/>
<dbReference type="GO" id="GO:0051539">
    <property type="term" value="F:4 iron, 4 sulfur cluster binding"/>
    <property type="evidence" value="ECO:0007669"/>
    <property type="project" value="UniProtKB-KW"/>
</dbReference>
<accession>A0A518AM62</accession>
<dbReference type="CDD" id="cd01335">
    <property type="entry name" value="Radical_SAM"/>
    <property type="match status" value="1"/>
</dbReference>
<feature type="binding site" evidence="14 15">
    <location>
        <position position="214"/>
    </location>
    <ligand>
        <name>[2Fe-2S] cluster</name>
        <dbReference type="ChEBI" id="CHEBI:190135"/>
    </ligand>
</feature>
<dbReference type="Pfam" id="PF06968">
    <property type="entry name" value="BATS"/>
    <property type="match status" value="1"/>
</dbReference>
<dbReference type="FunFam" id="3.20.20.70:FF:000026">
    <property type="entry name" value="Biotin synthase"/>
    <property type="match status" value="1"/>
</dbReference>
<evidence type="ECO:0000313" key="17">
    <source>
        <dbReference type="EMBL" id="QDU55815.1"/>
    </source>
</evidence>
<keyword evidence="8 14" id="KW-0001">2Fe-2S</keyword>
<evidence type="ECO:0000256" key="14">
    <source>
        <dbReference type="HAMAP-Rule" id="MF_01694"/>
    </source>
</evidence>
<evidence type="ECO:0000256" key="5">
    <source>
        <dbReference type="ARBA" id="ARBA00022485"/>
    </source>
</evidence>
<evidence type="ECO:0000256" key="4">
    <source>
        <dbReference type="ARBA" id="ARBA00012236"/>
    </source>
</evidence>
<comment type="cofactor">
    <cofactor evidence="15">
        <name>[2Fe-2S] cluster</name>
        <dbReference type="ChEBI" id="CHEBI:190135"/>
    </cofactor>
    <text evidence="15">Binds 1 [2Fe-2S] cluster. The cluster is coordinated with 3 cysteines and 1 arginine.</text>
</comment>
<dbReference type="SFLD" id="SFLDS00029">
    <property type="entry name" value="Radical_SAM"/>
    <property type="match status" value="1"/>
</dbReference>
<dbReference type="InterPro" id="IPR024177">
    <property type="entry name" value="Biotin_synthase"/>
</dbReference>
<dbReference type="PIRSF" id="PIRSF001619">
    <property type="entry name" value="Biotin_synth"/>
    <property type="match status" value="1"/>
</dbReference>
<comment type="function">
    <text evidence="14">Catalyzes the conversion of dethiobiotin (DTB) to biotin by the insertion of a sulfur atom into dethiobiotin via a radical-based mechanism.</text>
</comment>
<dbReference type="SUPFAM" id="SSF102114">
    <property type="entry name" value="Radical SAM enzymes"/>
    <property type="match status" value="1"/>
</dbReference>
<protein>
    <recommendedName>
        <fullName evidence="4 14">Biotin synthase</fullName>
        <ecNumber evidence="4 14">2.8.1.6</ecNumber>
    </recommendedName>
</protein>
<evidence type="ECO:0000256" key="9">
    <source>
        <dbReference type="ARBA" id="ARBA00022723"/>
    </source>
</evidence>
<dbReference type="AlphaFoldDB" id="A0A518AM62"/>
<keyword evidence="10 14" id="KW-0093">Biotin biosynthesis</keyword>
<comment type="similarity">
    <text evidence="2 14">Belongs to the radical SAM superfamily. Biotin synthase family.</text>
</comment>
<evidence type="ECO:0000256" key="8">
    <source>
        <dbReference type="ARBA" id="ARBA00022714"/>
    </source>
</evidence>
<keyword evidence="12 14" id="KW-0411">Iron-sulfur</keyword>
<evidence type="ECO:0000256" key="6">
    <source>
        <dbReference type="ARBA" id="ARBA00022679"/>
    </source>
</evidence>
<dbReference type="InterPro" id="IPR006638">
    <property type="entry name" value="Elp3/MiaA/NifB-like_rSAM"/>
</dbReference>
<feature type="binding site" evidence="14 15">
    <location>
        <position position="284"/>
    </location>
    <ligand>
        <name>[2Fe-2S] cluster</name>
        <dbReference type="ChEBI" id="CHEBI:190135"/>
    </ligand>
</feature>
<dbReference type="Proteomes" id="UP000315750">
    <property type="component" value="Chromosome"/>
</dbReference>
<evidence type="ECO:0000256" key="10">
    <source>
        <dbReference type="ARBA" id="ARBA00022756"/>
    </source>
</evidence>
<dbReference type="GO" id="GO:0009102">
    <property type="term" value="P:biotin biosynthetic process"/>
    <property type="evidence" value="ECO:0007669"/>
    <property type="project" value="UniProtKB-UniRule"/>
</dbReference>
<dbReference type="Gene3D" id="3.20.20.70">
    <property type="entry name" value="Aldolase class I"/>
    <property type="match status" value="1"/>
</dbReference>
<dbReference type="InterPro" id="IPR010722">
    <property type="entry name" value="BATS_dom"/>
</dbReference>
<evidence type="ECO:0000256" key="1">
    <source>
        <dbReference type="ARBA" id="ARBA00004942"/>
    </source>
</evidence>
<dbReference type="SFLD" id="SFLDG01278">
    <property type="entry name" value="biotin_synthase_like"/>
    <property type="match status" value="1"/>
</dbReference>
<evidence type="ECO:0000256" key="2">
    <source>
        <dbReference type="ARBA" id="ARBA00010765"/>
    </source>
</evidence>
<evidence type="ECO:0000256" key="7">
    <source>
        <dbReference type="ARBA" id="ARBA00022691"/>
    </source>
</evidence>
<dbReference type="Pfam" id="PF04055">
    <property type="entry name" value="Radical_SAM"/>
    <property type="match status" value="1"/>
</dbReference>
<dbReference type="PANTHER" id="PTHR22976">
    <property type="entry name" value="BIOTIN SYNTHASE"/>
    <property type="match status" value="1"/>
</dbReference>
<dbReference type="SFLD" id="SFLDG01060">
    <property type="entry name" value="BATS_domain_containing"/>
    <property type="match status" value="1"/>
</dbReference>
<proteinExistence type="inferred from homology"/>
<keyword evidence="5 14" id="KW-0004">4Fe-4S</keyword>
<evidence type="ECO:0000256" key="13">
    <source>
        <dbReference type="ARBA" id="ARBA00051157"/>
    </source>
</evidence>
<dbReference type="GO" id="GO:0004076">
    <property type="term" value="F:biotin synthase activity"/>
    <property type="evidence" value="ECO:0007669"/>
    <property type="project" value="UniProtKB-UniRule"/>
</dbReference>
<comment type="catalytic activity">
    <reaction evidence="13 14">
        <text>(4R,5S)-dethiobiotin + (sulfur carrier)-SH + 2 reduced [2Fe-2S]-[ferredoxin] + 2 S-adenosyl-L-methionine = (sulfur carrier)-H + biotin + 2 5'-deoxyadenosine + 2 L-methionine + 2 oxidized [2Fe-2S]-[ferredoxin]</text>
        <dbReference type="Rhea" id="RHEA:22060"/>
        <dbReference type="Rhea" id="RHEA-COMP:10000"/>
        <dbReference type="Rhea" id="RHEA-COMP:10001"/>
        <dbReference type="Rhea" id="RHEA-COMP:14737"/>
        <dbReference type="Rhea" id="RHEA-COMP:14739"/>
        <dbReference type="ChEBI" id="CHEBI:17319"/>
        <dbReference type="ChEBI" id="CHEBI:29917"/>
        <dbReference type="ChEBI" id="CHEBI:33737"/>
        <dbReference type="ChEBI" id="CHEBI:33738"/>
        <dbReference type="ChEBI" id="CHEBI:57586"/>
        <dbReference type="ChEBI" id="CHEBI:57844"/>
        <dbReference type="ChEBI" id="CHEBI:59789"/>
        <dbReference type="ChEBI" id="CHEBI:64428"/>
        <dbReference type="ChEBI" id="CHEBI:149473"/>
        <dbReference type="EC" id="2.8.1.6"/>
    </reaction>
</comment>
<evidence type="ECO:0000256" key="11">
    <source>
        <dbReference type="ARBA" id="ARBA00023004"/>
    </source>
</evidence>
<comment type="subunit">
    <text evidence="3 14">Homodimer.</text>
</comment>
<dbReference type="RefSeq" id="WP_145246622.1">
    <property type="nucleotide sequence ID" value="NZ_CP036278.1"/>
</dbReference>
<feature type="binding site" evidence="14 15">
    <location>
        <position position="154"/>
    </location>
    <ligand>
        <name>[2Fe-2S] cluster</name>
        <dbReference type="ChEBI" id="CHEBI:190135"/>
    </ligand>
</feature>
<dbReference type="InterPro" id="IPR007197">
    <property type="entry name" value="rSAM"/>
</dbReference>
<evidence type="ECO:0000256" key="15">
    <source>
        <dbReference type="PIRSR" id="PIRSR001619-1"/>
    </source>
</evidence>
<keyword evidence="11 14" id="KW-0408">Iron</keyword>
<comment type="cofactor">
    <cofactor evidence="14">
        <name>[2Fe-2S] cluster</name>
        <dbReference type="ChEBI" id="CHEBI:190135"/>
    </cofactor>
    <text evidence="14">Binds 1 [2Fe-2S] cluster. The cluster is coordinated with 3 cysteines and 1 arginine.</text>
</comment>
<evidence type="ECO:0000313" key="18">
    <source>
        <dbReference type="Proteomes" id="UP000315750"/>
    </source>
</evidence>
<keyword evidence="6 14" id="KW-0808">Transferase</keyword>
<dbReference type="SMART" id="SM00729">
    <property type="entry name" value="Elp3"/>
    <property type="match status" value="1"/>
</dbReference>
<dbReference type="GO" id="GO:0005506">
    <property type="term" value="F:iron ion binding"/>
    <property type="evidence" value="ECO:0007669"/>
    <property type="project" value="UniProtKB-UniRule"/>
</dbReference>
<feature type="binding site" evidence="14 15">
    <location>
        <position position="122"/>
    </location>
    <ligand>
        <name>[2Fe-2S] cluster</name>
        <dbReference type="ChEBI" id="CHEBI:190135"/>
    </ligand>
</feature>
<gene>
    <name evidence="14 17" type="primary">bioB</name>
    <name evidence="17" type="ORF">Pan181_20110</name>
</gene>
<comment type="cofactor">
    <cofactor evidence="14 15">
        <name>[4Fe-4S] cluster</name>
        <dbReference type="ChEBI" id="CHEBI:49883"/>
    </cofactor>
    <text evidence="14 15">Binds 1 [4Fe-4S] cluster. The cluster is coordinated with 3 cysteines and an exchangeable S-adenosyl-L-methionine.</text>
</comment>
<organism evidence="17 18">
    <name type="scientific">Aeoliella mucimassa</name>
    <dbReference type="NCBI Taxonomy" id="2527972"/>
    <lineage>
        <taxon>Bacteria</taxon>
        <taxon>Pseudomonadati</taxon>
        <taxon>Planctomycetota</taxon>
        <taxon>Planctomycetia</taxon>
        <taxon>Pirellulales</taxon>
        <taxon>Lacipirellulaceae</taxon>
        <taxon>Aeoliella</taxon>
    </lineage>
</organism>
<feature type="domain" description="Radical SAM core" evidence="16">
    <location>
        <begin position="60"/>
        <end position="286"/>
    </location>
</feature>
<dbReference type="InterPro" id="IPR002684">
    <property type="entry name" value="Biotin_synth/BioAB"/>
</dbReference>
<dbReference type="UniPathway" id="UPA00078">
    <property type="reaction ID" value="UER00162"/>
</dbReference>
<sequence>MIAPTATSDTAVSPTHWHEFADRVLAGEQLTAAEAESILAAPDTDVLTLLDAAYRVRHHYFGNQVQLYLLMNAKSGLCPEDCQYCSQSKTSEAKIPKYNILSRDKLMDGARVAAERQAKTYCIVISSRGPSEREMQAVETIVPEIKSQYDLKICASLGLLTPEQADRLKACGVDRVNHNLNTGEEYYGEICTTHGYGDRVDTLKAVRTAGMEMCSGGIIGMGEKHADLVQMAIELRELGVHSIPVNFFNDIEGTALENKCNLTPQDCLRALAMFRMVCPDREIRIAGGREKHLRSLQPLGLYPANSMFVGDYLTTQGQAAEEDYQMLRDLGFEVVEAAEARR</sequence>
<feature type="binding site" evidence="14 15">
    <location>
        <position position="85"/>
    </location>
    <ligand>
        <name>[4Fe-4S] cluster</name>
        <dbReference type="ChEBI" id="CHEBI:49883"/>
        <note>4Fe-4S-S-AdoMet</note>
    </ligand>
</feature>
<dbReference type="SMART" id="SM00876">
    <property type="entry name" value="BATS"/>
    <property type="match status" value="1"/>
</dbReference>
<dbReference type="GO" id="GO:0051537">
    <property type="term" value="F:2 iron, 2 sulfur cluster binding"/>
    <property type="evidence" value="ECO:0007669"/>
    <property type="project" value="UniProtKB-KW"/>
</dbReference>
<evidence type="ECO:0000256" key="3">
    <source>
        <dbReference type="ARBA" id="ARBA00011738"/>
    </source>
</evidence>